<sequence length="862" mass="98845">MDLRYPCVLIAAFLRHFHESRGICTIESFPAILRCNSSNIEELLSVYYDGRTEIHGMSIENSDFPELETLPQVRSYGIEFDNSQHRRVAVIRSQVKRINAACFASSTFESLDLSHNKIQRIDMSIFSKIDLTIIDLSHNNIAAFNGSLHRLIRLNFSHNRLEALGDSLVGYKSLKTLDLSYNKLRKILATEFSDIALNHLIVTDNELVFLDPNIFVRNVFTSINLSNNRIVFDNKTFKANFNFLNSLDYSGNNLKNLDFLMIGKTIDPSTFSISSFILNENNIIELNLENVKLSLLDLSCNKIATIPTGAFQDSFVQDLRLNNNDLKQLNASTFNNLSNSLQFLNISYNPLEKVDNDTFKILHELLKLDLSHCRLKNLDKSIFCHSLKLQQLDLSYNNLHSFPERIFEHLSLRHLDVSHNSIKVLPDNVFFGLSADSLNLGHNEILSFQNGVFNNSKIFDLSLNGLILYEITTNTFKGLHFLKRLNLNNLGIRKIHPNSFDDLKLLKHLNLEKNHLETVPDCFLSNTTISELSLKGNNVMNVQTHTFPYNSKLKVLNITITGKLREKNFHKLKDLQELNLANSRISEIPKGTFRGLFSLTKLRFENSKISNVRPGAFSHLFHLQNLDTQALENVTILEANIFDGLARLKFLNMSNKGIVMVGDFAFSGLNSLETLHLNSNAIRNITKDALSKLGNLRILDLSHNRLTGKKSTFPIGVFRDLKNLEELRLQHNQIITFQLGEFSNLGNLKILNVSHNQLTDLDSHLLFPLKQLRVLDVNFNNVIRFDYKFVVKHLVELKKVGIGRNKWKCEDLTVMLHNFQENQVDYLAISYLEYKIENIDGIYCVYMCKYLYCPTEEDLVVY</sequence>
<evidence type="ECO:0000313" key="4">
    <source>
        <dbReference type="Proteomes" id="UP001516400"/>
    </source>
</evidence>
<dbReference type="SMART" id="SM00369">
    <property type="entry name" value="LRR_TYP"/>
    <property type="match status" value="18"/>
</dbReference>
<dbReference type="SMART" id="SM00364">
    <property type="entry name" value="LRR_BAC"/>
    <property type="match status" value="6"/>
</dbReference>
<keyword evidence="4" id="KW-1185">Reference proteome</keyword>
<dbReference type="Gene3D" id="3.80.10.10">
    <property type="entry name" value="Ribonuclease Inhibitor"/>
    <property type="match status" value="5"/>
</dbReference>
<keyword evidence="2" id="KW-0677">Repeat</keyword>
<protein>
    <submittedName>
        <fullName evidence="3">Uncharacterized protein</fullName>
    </submittedName>
</protein>
<dbReference type="AlphaFoldDB" id="A0ABD2NCD2"/>
<gene>
    <name evidence="3" type="ORF">HHI36_020950</name>
</gene>
<evidence type="ECO:0000313" key="3">
    <source>
        <dbReference type="EMBL" id="KAL3276234.1"/>
    </source>
</evidence>
<evidence type="ECO:0000256" key="2">
    <source>
        <dbReference type="ARBA" id="ARBA00022737"/>
    </source>
</evidence>
<organism evidence="3 4">
    <name type="scientific">Cryptolaemus montrouzieri</name>
    <dbReference type="NCBI Taxonomy" id="559131"/>
    <lineage>
        <taxon>Eukaryota</taxon>
        <taxon>Metazoa</taxon>
        <taxon>Ecdysozoa</taxon>
        <taxon>Arthropoda</taxon>
        <taxon>Hexapoda</taxon>
        <taxon>Insecta</taxon>
        <taxon>Pterygota</taxon>
        <taxon>Neoptera</taxon>
        <taxon>Endopterygota</taxon>
        <taxon>Coleoptera</taxon>
        <taxon>Polyphaga</taxon>
        <taxon>Cucujiformia</taxon>
        <taxon>Coccinelloidea</taxon>
        <taxon>Coccinellidae</taxon>
        <taxon>Scymninae</taxon>
        <taxon>Scymnini</taxon>
        <taxon>Cryptolaemus</taxon>
    </lineage>
</organism>
<dbReference type="SUPFAM" id="SSF52058">
    <property type="entry name" value="L domain-like"/>
    <property type="match status" value="2"/>
</dbReference>
<dbReference type="PRINTS" id="PR00019">
    <property type="entry name" value="LEURICHRPT"/>
</dbReference>
<dbReference type="PANTHER" id="PTHR24366">
    <property type="entry name" value="IG(IMMUNOGLOBULIN) AND LRR(LEUCINE RICH REPEAT) DOMAINS"/>
    <property type="match status" value="1"/>
</dbReference>
<proteinExistence type="predicted"/>
<dbReference type="Pfam" id="PF00560">
    <property type="entry name" value="LRR_1"/>
    <property type="match status" value="1"/>
</dbReference>
<dbReference type="Proteomes" id="UP001516400">
    <property type="component" value="Unassembled WGS sequence"/>
</dbReference>
<dbReference type="PROSITE" id="PS51450">
    <property type="entry name" value="LRR"/>
    <property type="match status" value="7"/>
</dbReference>
<dbReference type="InterPro" id="IPR032675">
    <property type="entry name" value="LRR_dom_sf"/>
</dbReference>
<evidence type="ECO:0000256" key="1">
    <source>
        <dbReference type="ARBA" id="ARBA00022614"/>
    </source>
</evidence>
<dbReference type="EMBL" id="JABFTP020000083">
    <property type="protein sequence ID" value="KAL3276234.1"/>
    <property type="molecule type" value="Genomic_DNA"/>
</dbReference>
<name>A0ABD2NCD2_9CUCU</name>
<dbReference type="PANTHER" id="PTHR24366:SF170">
    <property type="entry name" value="RE50361P"/>
    <property type="match status" value="1"/>
</dbReference>
<comment type="caution">
    <text evidence="3">The sequence shown here is derived from an EMBL/GenBank/DDBJ whole genome shotgun (WGS) entry which is preliminary data.</text>
</comment>
<dbReference type="Pfam" id="PF13855">
    <property type="entry name" value="LRR_8"/>
    <property type="match status" value="5"/>
</dbReference>
<dbReference type="SUPFAM" id="SSF52047">
    <property type="entry name" value="RNI-like"/>
    <property type="match status" value="1"/>
</dbReference>
<accession>A0ABD2NCD2</accession>
<dbReference type="InterPro" id="IPR001611">
    <property type="entry name" value="Leu-rich_rpt"/>
</dbReference>
<reference evidence="3 4" key="1">
    <citation type="journal article" date="2021" name="BMC Biol.">
        <title>Horizontally acquired antibacterial genes associated with adaptive radiation of ladybird beetles.</title>
        <authorList>
            <person name="Li H.S."/>
            <person name="Tang X.F."/>
            <person name="Huang Y.H."/>
            <person name="Xu Z.Y."/>
            <person name="Chen M.L."/>
            <person name="Du X.Y."/>
            <person name="Qiu B.Y."/>
            <person name="Chen P.T."/>
            <person name="Zhang W."/>
            <person name="Slipinski A."/>
            <person name="Escalona H.E."/>
            <person name="Waterhouse R.M."/>
            <person name="Zwick A."/>
            <person name="Pang H."/>
        </authorList>
    </citation>
    <scope>NUCLEOTIDE SEQUENCE [LARGE SCALE GENOMIC DNA]</scope>
    <source>
        <strain evidence="3">SYSU2018</strain>
    </source>
</reference>
<dbReference type="FunFam" id="3.80.10.10:FF:001164">
    <property type="entry name" value="GH01279p"/>
    <property type="match status" value="1"/>
</dbReference>
<keyword evidence="1" id="KW-0433">Leucine-rich repeat</keyword>
<dbReference type="InterPro" id="IPR003591">
    <property type="entry name" value="Leu-rich_rpt_typical-subtyp"/>
</dbReference>